<dbReference type="KEGG" id="cvn:111108142"/>
<evidence type="ECO:0000256" key="3">
    <source>
        <dbReference type="ARBA" id="ARBA00022741"/>
    </source>
</evidence>
<feature type="site" description="Important for induction of apoptosis" evidence="11">
    <location>
        <position position="440"/>
    </location>
</feature>
<evidence type="ECO:0000256" key="2">
    <source>
        <dbReference type="ARBA" id="ARBA00011881"/>
    </source>
</evidence>
<feature type="binding site" evidence="10">
    <location>
        <begin position="415"/>
        <end position="418"/>
    </location>
    <ligand>
        <name>substrate</name>
    </ligand>
</feature>
<name>A0A8B8B8H2_CRAVI</name>
<evidence type="ECO:0000259" key="15">
    <source>
        <dbReference type="PROSITE" id="PS51084"/>
    </source>
</evidence>
<feature type="binding site" evidence="10">
    <location>
        <position position="409"/>
    </location>
    <ligand>
        <name>substrate</name>
    </ligand>
</feature>
<dbReference type="GO" id="GO:0016811">
    <property type="term" value="F:hydrolase activity, acting on carbon-nitrogen (but not peptide) bonds, in linear amides"/>
    <property type="evidence" value="ECO:0007669"/>
    <property type="project" value="InterPro"/>
</dbReference>
<dbReference type="RefSeq" id="XP_022299458.1">
    <property type="nucleotide sequence ID" value="XM_022443750.1"/>
</dbReference>
<accession>A0A8B8B8H2</accession>
<dbReference type="FunFam" id="3.60.110.10:FF:000005">
    <property type="entry name" value="nitrilase homolog 1 isoform X1"/>
    <property type="match status" value="1"/>
</dbReference>
<dbReference type="Pfam" id="PF01230">
    <property type="entry name" value="HIT"/>
    <property type="match status" value="1"/>
</dbReference>
<evidence type="ECO:0000256" key="13">
    <source>
        <dbReference type="RuleBase" id="RU366076"/>
    </source>
</evidence>
<comment type="subunit">
    <text evidence="2">Homotetramer.</text>
</comment>
<comment type="catalytic activity">
    <reaction evidence="6 13">
        <text>P(1),P(3)-bis(5'-adenosyl) triphosphate + H2O = AMP + ADP + 2 H(+)</text>
        <dbReference type="Rhea" id="RHEA:13893"/>
        <dbReference type="ChEBI" id="CHEBI:15377"/>
        <dbReference type="ChEBI" id="CHEBI:15378"/>
        <dbReference type="ChEBI" id="CHEBI:58529"/>
        <dbReference type="ChEBI" id="CHEBI:456215"/>
        <dbReference type="ChEBI" id="CHEBI:456216"/>
        <dbReference type="EC" id="3.6.1.29"/>
    </reaction>
</comment>
<dbReference type="GeneID" id="111108142"/>
<evidence type="ECO:0000256" key="9">
    <source>
        <dbReference type="PIRSR" id="PIRSR639383-1"/>
    </source>
</evidence>
<dbReference type="Gene3D" id="3.60.110.10">
    <property type="entry name" value="Carbon-nitrogen hydrolase"/>
    <property type="match status" value="1"/>
</dbReference>
<organism evidence="16 17">
    <name type="scientific">Crassostrea virginica</name>
    <name type="common">Eastern oyster</name>
    <dbReference type="NCBI Taxonomy" id="6565"/>
    <lineage>
        <taxon>Eukaryota</taxon>
        <taxon>Metazoa</taxon>
        <taxon>Spiralia</taxon>
        <taxon>Lophotrochozoa</taxon>
        <taxon>Mollusca</taxon>
        <taxon>Bivalvia</taxon>
        <taxon>Autobranchia</taxon>
        <taxon>Pteriomorphia</taxon>
        <taxon>Ostreida</taxon>
        <taxon>Ostreoidea</taxon>
        <taxon>Ostreidae</taxon>
        <taxon>Crassostrea</taxon>
    </lineage>
</organism>
<dbReference type="SUPFAM" id="SSF56317">
    <property type="entry name" value="Carbon-nitrogen hydrolase"/>
    <property type="match status" value="1"/>
</dbReference>
<comment type="similarity">
    <text evidence="8">In the N-terminal section; belongs to the UPF0012 family.</text>
</comment>
<dbReference type="InterPro" id="IPR036265">
    <property type="entry name" value="HIT-like_sf"/>
</dbReference>
<evidence type="ECO:0000256" key="1">
    <source>
        <dbReference type="ARBA" id="ARBA00001936"/>
    </source>
</evidence>
<dbReference type="FunFam" id="3.30.428.10:FF:000011">
    <property type="entry name" value="Fragile histidine triad"/>
    <property type="match status" value="1"/>
</dbReference>
<dbReference type="PROSITE" id="PS00892">
    <property type="entry name" value="HIT_1"/>
    <property type="match status" value="1"/>
</dbReference>
<evidence type="ECO:0000256" key="8">
    <source>
        <dbReference type="ARBA" id="ARBA00061127"/>
    </source>
</evidence>
<dbReference type="InterPro" id="IPR011146">
    <property type="entry name" value="HIT-like"/>
</dbReference>
<dbReference type="AlphaFoldDB" id="A0A8B8B8H2"/>
<evidence type="ECO:0000256" key="11">
    <source>
        <dbReference type="PIRSR" id="PIRSR639383-3"/>
    </source>
</evidence>
<evidence type="ECO:0000256" key="10">
    <source>
        <dbReference type="PIRSR" id="PIRSR639383-2"/>
    </source>
</evidence>
<evidence type="ECO:0000256" key="4">
    <source>
        <dbReference type="ARBA" id="ARBA00022801"/>
    </source>
</evidence>
<evidence type="ECO:0000313" key="16">
    <source>
        <dbReference type="Proteomes" id="UP000694844"/>
    </source>
</evidence>
<feature type="domain" description="HIT" evidence="15">
    <location>
        <begin position="327"/>
        <end position="435"/>
    </location>
</feature>
<dbReference type="Gene3D" id="3.30.428.10">
    <property type="entry name" value="HIT-like"/>
    <property type="match status" value="1"/>
</dbReference>
<evidence type="ECO:0000259" key="14">
    <source>
        <dbReference type="PROSITE" id="PS50263"/>
    </source>
</evidence>
<evidence type="ECO:0000256" key="6">
    <source>
        <dbReference type="ARBA" id="ARBA00047780"/>
    </source>
</evidence>
<dbReference type="PANTHER" id="PTHR23088">
    <property type="entry name" value="NITRILASE-RELATED"/>
    <property type="match status" value="1"/>
</dbReference>
<dbReference type="Proteomes" id="UP000694844">
    <property type="component" value="Chromosome 8"/>
</dbReference>
<dbReference type="CDD" id="cd01275">
    <property type="entry name" value="FHIT"/>
    <property type="match status" value="1"/>
</dbReference>
<proteinExistence type="inferred from homology"/>
<dbReference type="PROSITE" id="PS51084">
    <property type="entry name" value="HIT_2"/>
    <property type="match status" value="1"/>
</dbReference>
<dbReference type="OrthoDB" id="680339at2759"/>
<dbReference type="SUPFAM" id="SSF54197">
    <property type="entry name" value="HIT-like"/>
    <property type="match status" value="1"/>
</dbReference>
<dbReference type="PANTHER" id="PTHR23088:SF27">
    <property type="entry name" value="DEAMINATED GLUTATHIONE AMIDASE"/>
    <property type="match status" value="1"/>
</dbReference>
<evidence type="ECO:0000256" key="7">
    <source>
        <dbReference type="ARBA" id="ARBA00057461"/>
    </source>
</evidence>
<dbReference type="EC" id="3.6.1.29" evidence="13"/>
<evidence type="ECO:0000256" key="12">
    <source>
        <dbReference type="PROSITE-ProRule" id="PRU00464"/>
    </source>
</evidence>
<reference evidence="17" key="1">
    <citation type="submission" date="2025-08" db="UniProtKB">
        <authorList>
            <consortium name="RefSeq"/>
        </authorList>
    </citation>
    <scope>IDENTIFICATION</scope>
    <source>
        <tissue evidence="17">Whole sample</tissue>
    </source>
</reference>
<feature type="domain" description="CN hydrolase" evidence="14">
    <location>
        <begin position="43"/>
        <end position="291"/>
    </location>
</feature>
<feature type="binding site" evidence="10">
    <location>
        <position position="334"/>
    </location>
    <ligand>
        <name>substrate</name>
    </ligand>
</feature>
<keyword evidence="5" id="KW-0511">Multifunctional enzyme</keyword>
<gene>
    <name evidence="17" type="primary">LOC111108142</name>
</gene>
<dbReference type="CDD" id="cd07572">
    <property type="entry name" value="nit"/>
    <property type="match status" value="1"/>
</dbReference>
<dbReference type="InterPro" id="IPR036526">
    <property type="entry name" value="C-N_Hydrolase_sf"/>
</dbReference>
<dbReference type="Pfam" id="PF00795">
    <property type="entry name" value="CN_hydrolase"/>
    <property type="match status" value="1"/>
</dbReference>
<dbReference type="GO" id="GO:0047710">
    <property type="term" value="F:bis(5'-adenosyl)-triphosphatase activity"/>
    <property type="evidence" value="ECO:0007669"/>
    <property type="project" value="UniProtKB-UniRule"/>
</dbReference>
<evidence type="ECO:0000256" key="5">
    <source>
        <dbReference type="ARBA" id="ARBA00023268"/>
    </source>
</evidence>
<dbReference type="InterPro" id="IPR003010">
    <property type="entry name" value="C-N_Hydrolase"/>
</dbReference>
<feature type="binding site" evidence="10">
    <location>
        <position position="424"/>
    </location>
    <ligand>
        <name>substrate</name>
    </ligand>
</feature>
<dbReference type="InterPro" id="IPR045254">
    <property type="entry name" value="Nit1/2_C-N_Hydrolase"/>
</dbReference>
<keyword evidence="16" id="KW-1185">Reference proteome</keyword>
<comment type="cofactor">
    <cofactor evidence="1 13">
        <name>Mn(2+)</name>
        <dbReference type="ChEBI" id="CHEBI:29035"/>
    </cofactor>
</comment>
<feature type="binding site" evidence="10">
    <location>
        <position position="353"/>
    </location>
    <ligand>
        <name>substrate</name>
    </ligand>
</feature>
<feature type="active site" description="Tele-AMP-histidine intermediate" evidence="9">
    <location>
        <position position="422"/>
    </location>
</feature>
<comment type="function">
    <text evidence="7">Cleaves A-5'-PPP-5'A to yield AMP and ADP.</text>
</comment>
<dbReference type="InterPro" id="IPR039383">
    <property type="entry name" value="FHIT"/>
</dbReference>
<keyword evidence="3 13" id="KW-0547">Nucleotide-binding</keyword>
<dbReference type="PROSITE" id="PS50263">
    <property type="entry name" value="CN_HYDROLASE"/>
    <property type="match status" value="1"/>
</dbReference>
<dbReference type="InterPro" id="IPR019808">
    <property type="entry name" value="Histidine_triad_CS"/>
</dbReference>
<feature type="short sequence motif" description="Histidine triad motif" evidence="12">
    <location>
        <begin position="420"/>
        <end position="424"/>
    </location>
</feature>
<protein>
    <recommendedName>
        <fullName evidence="13">Bis(5'-adenosyl)-triphosphatase</fullName>
        <ecNumber evidence="13">3.6.1.29</ecNumber>
    </recommendedName>
</protein>
<keyword evidence="4 13" id="KW-0378">Hydrolase</keyword>
<evidence type="ECO:0000313" key="17">
    <source>
        <dbReference type="RefSeq" id="XP_022299458.1"/>
    </source>
</evidence>
<dbReference type="GO" id="GO:0000166">
    <property type="term" value="F:nucleotide binding"/>
    <property type="evidence" value="ECO:0007669"/>
    <property type="project" value="UniProtKB-KW"/>
</dbReference>
<sequence length="473" mass="52884">MLPKLLQHIPRHSLRRRAFEQLRVMSSPGPAGSRPLPLDAGNTLIGVCQLTSTADKKQNFLMAKTLIERASNRGAKMVFLPEAADYIAETKAQSIEFAETLEGETICGYRDLAKQEGIWLSLGGFHQKTVDNDRVLNTHVIIDSEGQVRETYRKTHLFDLDIEGQVRLCESDYTVPGNRVTPPVKTPAGNVGMEICYDLRFAELSLVLAQQGAHVLTFPSAFTVTTGMAHWEVLLRSRAIETQCYVVAAAQYGKHNSKRSSYGHAMVVDPWGVVLAQCTDGIDVCFAEINLNFIKKIREEMPVMQHRRPSLYGTLHSHIQGHIDQTPHYQFGQHVIGCKQVFYKTALSFAFVNIKPVLPGHVLVSVLRPAKRLADLTAAELADLSLCVQRVSKAVETHFQGTSVTVAVQDGPDSGQTVEHVHVHILPRRPLDFAENDDIYRELAHHDKEVQASDLRSEHVMNKEAEELRPYFV</sequence>